<accession>A0ABD2MQ99</accession>
<dbReference type="PANTHER" id="PTHR15114:SF1">
    <property type="entry name" value="REPLICATION PROTEIN A 14 KDA SUBUNIT"/>
    <property type="match status" value="1"/>
</dbReference>
<dbReference type="AlphaFoldDB" id="A0ABD2MQ99"/>
<dbReference type="InterPro" id="IPR013970">
    <property type="entry name" value="Rfa2"/>
</dbReference>
<evidence type="ECO:0000313" key="4">
    <source>
        <dbReference type="EMBL" id="KAL3268599.1"/>
    </source>
</evidence>
<name>A0ABD2MQ99_9CUCU</name>
<keyword evidence="5" id="KW-1185">Reference proteome</keyword>
<evidence type="ECO:0000256" key="3">
    <source>
        <dbReference type="ARBA" id="ARBA00023242"/>
    </source>
</evidence>
<dbReference type="GO" id="GO:0031981">
    <property type="term" value="C:nuclear lumen"/>
    <property type="evidence" value="ECO:0007669"/>
    <property type="project" value="UniProtKB-ARBA"/>
</dbReference>
<proteinExistence type="inferred from homology"/>
<gene>
    <name evidence="4" type="ORF">HHI36_007706</name>
</gene>
<comment type="subcellular location">
    <subcellularLocation>
        <location evidence="1">Nucleus</location>
    </subcellularLocation>
</comment>
<comment type="similarity">
    <text evidence="2">Belongs to the replication factor A protein 3 family.</text>
</comment>
<evidence type="ECO:0000256" key="1">
    <source>
        <dbReference type="ARBA" id="ARBA00004123"/>
    </source>
</evidence>
<dbReference type="Proteomes" id="UP001516400">
    <property type="component" value="Unassembled WGS sequence"/>
</dbReference>
<organism evidence="4 5">
    <name type="scientific">Cryptolaemus montrouzieri</name>
    <dbReference type="NCBI Taxonomy" id="559131"/>
    <lineage>
        <taxon>Eukaryota</taxon>
        <taxon>Metazoa</taxon>
        <taxon>Ecdysozoa</taxon>
        <taxon>Arthropoda</taxon>
        <taxon>Hexapoda</taxon>
        <taxon>Insecta</taxon>
        <taxon>Pterygota</taxon>
        <taxon>Neoptera</taxon>
        <taxon>Endopterygota</taxon>
        <taxon>Coleoptera</taxon>
        <taxon>Polyphaga</taxon>
        <taxon>Cucujiformia</taxon>
        <taxon>Coccinelloidea</taxon>
        <taxon>Coccinellidae</taxon>
        <taxon>Scymninae</taxon>
        <taxon>Scymnini</taxon>
        <taxon>Cryptolaemus</taxon>
    </lineage>
</organism>
<comment type="caution">
    <text evidence="4">The sequence shown here is derived from an EMBL/GenBank/DDBJ whole genome shotgun (WGS) entry which is preliminary data.</text>
</comment>
<dbReference type="InterPro" id="IPR012340">
    <property type="entry name" value="NA-bd_OB-fold"/>
</dbReference>
<dbReference type="EMBL" id="JABFTP020000021">
    <property type="protein sequence ID" value="KAL3268599.1"/>
    <property type="molecule type" value="Genomic_DNA"/>
</dbReference>
<evidence type="ECO:0000313" key="5">
    <source>
        <dbReference type="Proteomes" id="UP001516400"/>
    </source>
</evidence>
<sequence>MPSVEMGELQIVNGNQLPNHVGGIVSLLGYVNGPAPNALTFELRTTDNVMVKVNLKRPLDKPIDGYVEVRGIYQNRAVTASDLIKFSNKDFDAEGHNTLCSLWHSMSNIWKTRN</sequence>
<reference evidence="4 5" key="1">
    <citation type="journal article" date="2021" name="BMC Biol.">
        <title>Horizontally acquired antibacterial genes associated with adaptive radiation of ladybird beetles.</title>
        <authorList>
            <person name="Li H.S."/>
            <person name="Tang X.F."/>
            <person name="Huang Y.H."/>
            <person name="Xu Z.Y."/>
            <person name="Chen M.L."/>
            <person name="Du X.Y."/>
            <person name="Qiu B.Y."/>
            <person name="Chen P.T."/>
            <person name="Zhang W."/>
            <person name="Slipinski A."/>
            <person name="Escalona H.E."/>
            <person name="Waterhouse R.M."/>
            <person name="Zwick A."/>
            <person name="Pang H."/>
        </authorList>
    </citation>
    <scope>NUCLEOTIDE SEQUENCE [LARGE SCALE GENOMIC DNA]</scope>
    <source>
        <strain evidence="4">SYSU2018</strain>
    </source>
</reference>
<protein>
    <submittedName>
        <fullName evidence="4">Uncharacterized protein</fullName>
    </submittedName>
</protein>
<dbReference type="Pfam" id="PF08661">
    <property type="entry name" value="Rep_fac-A_3"/>
    <property type="match status" value="1"/>
</dbReference>
<evidence type="ECO:0000256" key="2">
    <source>
        <dbReference type="ARBA" id="ARBA00009761"/>
    </source>
</evidence>
<dbReference type="Gene3D" id="2.40.50.140">
    <property type="entry name" value="Nucleic acid-binding proteins"/>
    <property type="match status" value="1"/>
</dbReference>
<dbReference type="SUPFAM" id="SSF50249">
    <property type="entry name" value="Nucleic acid-binding proteins"/>
    <property type="match status" value="1"/>
</dbReference>
<keyword evidence="3" id="KW-0539">Nucleus</keyword>
<dbReference type="PANTHER" id="PTHR15114">
    <property type="entry name" value="REPLICATION PROTEIN A3"/>
    <property type="match status" value="1"/>
</dbReference>